<dbReference type="Proteomes" id="UP000728185">
    <property type="component" value="Unassembled WGS sequence"/>
</dbReference>
<evidence type="ECO:0000256" key="1">
    <source>
        <dbReference type="SAM" id="MobiDB-lite"/>
    </source>
</evidence>
<sequence length="290" mass="32038">MVLPNGPYADPCLPLRTSHPSRITSFHWNNPYDPLCKLQTGQCTSSSPAFNNRLYSTPPVTQHERQTSHEHQTDGCYVTGENTTFDLGQQSAEEDKNEKPVTAASSDPLSRVPTPGRSCRAMNKSSPASNGDEQNDTTAPGFTTLETVSSRSSPFRFTFDETEPNQTGFVAFARPTSYTNSFKNGPAAYEDRPCDTRHYPTRLSADPLDLASTDAPRDPSTVYRFGSFPIGTNKQRRSYPYEQVDTNCSNQFISPFLEVPRGGICQAGNPGEQYCSILIHCASINEAFCY</sequence>
<evidence type="ECO:0000313" key="3">
    <source>
        <dbReference type="Proteomes" id="UP000728185"/>
    </source>
</evidence>
<reference evidence="2" key="1">
    <citation type="submission" date="2019-05" db="EMBL/GenBank/DDBJ databases">
        <title>Annotation for the trematode Fasciolopsis buski.</title>
        <authorList>
            <person name="Choi Y.-J."/>
        </authorList>
    </citation>
    <scope>NUCLEOTIDE SEQUENCE</scope>
    <source>
        <strain evidence="2">HT</strain>
        <tissue evidence="2">Whole worm</tissue>
    </source>
</reference>
<dbReference type="EMBL" id="LUCM01011468">
    <property type="protein sequence ID" value="KAA0183941.1"/>
    <property type="molecule type" value="Genomic_DNA"/>
</dbReference>
<proteinExistence type="predicted"/>
<keyword evidence="3" id="KW-1185">Reference proteome</keyword>
<evidence type="ECO:0000313" key="2">
    <source>
        <dbReference type="EMBL" id="KAA0183941.1"/>
    </source>
</evidence>
<feature type="compositionally biased region" description="Polar residues" evidence="1">
    <location>
        <begin position="123"/>
        <end position="155"/>
    </location>
</feature>
<feature type="compositionally biased region" description="Polar residues" evidence="1">
    <location>
        <begin position="49"/>
        <end position="60"/>
    </location>
</feature>
<organism evidence="2 3">
    <name type="scientific">Fasciolopsis buskii</name>
    <dbReference type="NCBI Taxonomy" id="27845"/>
    <lineage>
        <taxon>Eukaryota</taxon>
        <taxon>Metazoa</taxon>
        <taxon>Spiralia</taxon>
        <taxon>Lophotrochozoa</taxon>
        <taxon>Platyhelminthes</taxon>
        <taxon>Trematoda</taxon>
        <taxon>Digenea</taxon>
        <taxon>Plagiorchiida</taxon>
        <taxon>Echinostomata</taxon>
        <taxon>Echinostomatoidea</taxon>
        <taxon>Fasciolidae</taxon>
        <taxon>Fasciolopsis</taxon>
    </lineage>
</organism>
<protein>
    <submittedName>
        <fullName evidence="2">Uncharacterized protein</fullName>
    </submittedName>
</protein>
<accession>A0A8E0RM73</accession>
<dbReference type="OrthoDB" id="10388831at2759"/>
<gene>
    <name evidence="2" type="ORF">FBUS_00841</name>
</gene>
<comment type="caution">
    <text evidence="2">The sequence shown here is derived from an EMBL/GenBank/DDBJ whole genome shotgun (WGS) entry which is preliminary data.</text>
</comment>
<feature type="region of interest" description="Disordered" evidence="1">
    <location>
        <begin position="49"/>
        <end position="161"/>
    </location>
</feature>
<dbReference type="AlphaFoldDB" id="A0A8E0RM73"/>
<name>A0A8E0RM73_9TREM</name>
<feature type="compositionally biased region" description="Basic and acidic residues" evidence="1">
    <location>
        <begin position="62"/>
        <end position="73"/>
    </location>
</feature>
<feature type="compositionally biased region" description="Polar residues" evidence="1">
    <location>
        <begin position="80"/>
        <end position="91"/>
    </location>
</feature>